<dbReference type="InterPro" id="IPR012347">
    <property type="entry name" value="Ferritin-like"/>
</dbReference>
<reference evidence="2" key="2">
    <citation type="submission" date="2024-06" db="EMBL/GenBank/DDBJ databases">
        <authorList>
            <person name="Petrova K.O."/>
            <person name="Toshchakov S.V."/>
            <person name="Boltjanskaja Y.V."/>
            <person name="Kevbrin V."/>
        </authorList>
    </citation>
    <scope>NUCLEOTIDE SEQUENCE</scope>
    <source>
        <strain evidence="2">Z-910T</strain>
    </source>
</reference>
<dbReference type="SUPFAM" id="SSF47240">
    <property type="entry name" value="Ferritin-like"/>
    <property type="match status" value="1"/>
</dbReference>
<dbReference type="Pfam" id="PF02915">
    <property type="entry name" value="Rubrerythrin"/>
    <property type="match status" value="1"/>
</dbReference>
<dbReference type="AlphaFoldDB" id="A0AAU7VMI1"/>
<protein>
    <submittedName>
        <fullName evidence="2">Ferritin family protein</fullName>
    </submittedName>
</protein>
<name>A0AAU7VMI1_9FIRM</name>
<dbReference type="InterPro" id="IPR009078">
    <property type="entry name" value="Ferritin-like_SF"/>
</dbReference>
<dbReference type="RefSeq" id="WP_350344022.1">
    <property type="nucleotide sequence ID" value="NZ_CP158367.1"/>
</dbReference>
<dbReference type="InterPro" id="IPR003251">
    <property type="entry name" value="Rr_diiron-bd_dom"/>
</dbReference>
<reference evidence="2" key="1">
    <citation type="journal article" date="2013" name="Extremophiles">
        <title>Proteinivorax tanatarense gen. nov., sp. nov., an anaerobic, haloalkaliphilic, proteolytic bacterium isolated from a decaying algal bloom, and proposal of Proteinivoraceae fam. nov.</title>
        <authorList>
            <person name="Kevbrin V."/>
            <person name="Boltyanskaya Y."/>
            <person name="Zhilina T."/>
            <person name="Kolganova T."/>
            <person name="Lavrentjeva E."/>
            <person name="Kuznetsov B."/>
        </authorList>
    </citation>
    <scope>NUCLEOTIDE SEQUENCE</scope>
    <source>
        <strain evidence="2">Z-910T</strain>
    </source>
</reference>
<dbReference type="Gene3D" id="1.20.1260.10">
    <property type="match status" value="1"/>
</dbReference>
<dbReference type="EMBL" id="CP158367">
    <property type="protein sequence ID" value="XBX75277.1"/>
    <property type="molecule type" value="Genomic_DNA"/>
</dbReference>
<dbReference type="GO" id="GO:0046872">
    <property type="term" value="F:metal ion binding"/>
    <property type="evidence" value="ECO:0007669"/>
    <property type="project" value="InterPro"/>
</dbReference>
<organism evidence="2">
    <name type="scientific">Proteinivorax tanatarense</name>
    <dbReference type="NCBI Taxonomy" id="1260629"/>
    <lineage>
        <taxon>Bacteria</taxon>
        <taxon>Bacillati</taxon>
        <taxon>Bacillota</taxon>
        <taxon>Clostridia</taxon>
        <taxon>Eubacteriales</taxon>
        <taxon>Proteinivoracaceae</taxon>
        <taxon>Proteinivorax</taxon>
    </lineage>
</organism>
<gene>
    <name evidence="2" type="ORF">PRVXT_000391</name>
</gene>
<evidence type="ECO:0000313" key="2">
    <source>
        <dbReference type="EMBL" id="XBX75277.1"/>
    </source>
</evidence>
<evidence type="ECO:0000259" key="1">
    <source>
        <dbReference type="Pfam" id="PF02915"/>
    </source>
</evidence>
<proteinExistence type="predicted"/>
<feature type="domain" description="Rubrerythrin diiron-binding" evidence="1">
    <location>
        <begin position="22"/>
        <end position="78"/>
    </location>
</feature>
<accession>A0AAU7VMI1</accession>
<dbReference type="GO" id="GO:0016491">
    <property type="term" value="F:oxidoreductase activity"/>
    <property type="evidence" value="ECO:0007669"/>
    <property type="project" value="InterPro"/>
</dbReference>
<sequence length="163" mass="18977">MGKYSKKIIYKGELALELKDCLKHFIQLELKAAKFYEEIAKNNKGEIAQVAKKFQKEETSHAQKLKELLTTAELVMDSTINKEVLLMSQYGIDVNLFGKELKVDTRKQLFTFALQAEKDSILMYQELVSQVPKNSKPYRLFSDLIKEERGHMFFILKQLHELS</sequence>